<evidence type="ECO:0000313" key="1">
    <source>
        <dbReference type="EMBL" id="KAF3495662.1"/>
    </source>
</evidence>
<reference evidence="1 2" key="1">
    <citation type="journal article" date="2020" name="BMC Genomics">
        <title>Intraspecific diversification of the crop wild relative Brassica cretica Lam. using demographic model selection.</title>
        <authorList>
            <person name="Kioukis A."/>
            <person name="Michalopoulou V.A."/>
            <person name="Briers L."/>
            <person name="Pirintsos S."/>
            <person name="Studholme D.J."/>
            <person name="Pavlidis P."/>
            <person name="Sarris P.F."/>
        </authorList>
    </citation>
    <scope>NUCLEOTIDE SEQUENCE [LARGE SCALE GENOMIC DNA]</scope>
    <source>
        <strain evidence="2">cv. PFS-1207/04</strain>
    </source>
</reference>
<dbReference type="Proteomes" id="UP000266723">
    <property type="component" value="Unassembled WGS sequence"/>
</dbReference>
<dbReference type="EMBL" id="QGKV02002055">
    <property type="protein sequence ID" value="KAF3495662.1"/>
    <property type="molecule type" value="Genomic_DNA"/>
</dbReference>
<name>A0ABQ7AD47_BRACR</name>
<accession>A0ABQ7AD47</accession>
<proteinExistence type="predicted"/>
<protein>
    <submittedName>
        <fullName evidence="1">Uncharacterized protein</fullName>
    </submittedName>
</protein>
<evidence type="ECO:0000313" key="2">
    <source>
        <dbReference type="Proteomes" id="UP000266723"/>
    </source>
</evidence>
<gene>
    <name evidence="1" type="ORF">DY000_02054033</name>
</gene>
<organism evidence="1 2">
    <name type="scientific">Brassica cretica</name>
    <name type="common">Mustard</name>
    <dbReference type="NCBI Taxonomy" id="69181"/>
    <lineage>
        <taxon>Eukaryota</taxon>
        <taxon>Viridiplantae</taxon>
        <taxon>Streptophyta</taxon>
        <taxon>Embryophyta</taxon>
        <taxon>Tracheophyta</taxon>
        <taxon>Spermatophyta</taxon>
        <taxon>Magnoliopsida</taxon>
        <taxon>eudicotyledons</taxon>
        <taxon>Gunneridae</taxon>
        <taxon>Pentapetalae</taxon>
        <taxon>rosids</taxon>
        <taxon>malvids</taxon>
        <taxon>Brassicales</taxon>
        <taxon>Brassicaceae</taxon>
        <taxon>Brassiceae</taxon>
        <taxon>Brassica</taxon>
    </lineage>
</organism>
<keyword evidence="2" id="KW-1185">Reference proteome</keyword>
<sequence>MEAAVVVSRGGDSGSEQRRRLRCKGWTLKTVVKKSLLVMGSMQTSLWQQG</sequence>
<comment type="caution">
    <text evidence="1">The sequence shown here is derived from an EMBL/GenBank/DDBJ whole genome shotgun (WGS) entry which is preliminary data.</text>
</comment>